<sequence length="96" mass="10296">MPARLRVPADMPEPRAGNAVRTRSRAARLSDGAWSGSAATPGLARTQGLRGAPGGGVGRRGSPPVRARLLSWDAQRYRGVERAIRDRPSCQLMHVL</sequence>
<reference evidence="2 3" key="1">
    <citation type="journal article" date="2019" name="Int. J. Syst. Evol. Microbiol.">
        <title>The Global Catalogue of Microorganisms (GCM) 10K type strain sequencing project: providing services to taxonomists for standard genome sequencing and annotation.</title>
        <authorList>
            <consortium name="The Broad Institute Genomics Platform"/>
            <consortium name="The Broad Institute Genome Sequencing Center for Infectious Disease"/>
            <person name="Wu L."/>
            <person name="Ma J."/>
        </authorList>
    </citation>
    <scope>NUCLEOTIDE SEQUENCE [LARGE SCALE GENOMIC DNA]</scope>
    <source>
        <strain evidence="2 3">JCM 6242</strain>
    </source>
</reference>
<comment type="caution">
    <text evidence="2">The sequence shown here is derived from an EMBL/GenBank/DDBJ whole genome shotgun (WGS) entry which is preliminary data.</text>
</comment>
<evidence type="ECO:0000313" key="3">
    <source>
        <dbReference type="Proteomes" id="UP001500831"/>
    </source>
</evidence>
<dbReference type="Proteomes" id="UP001500831">
    <property type="component" value="Unassembled WGS sequence"/>
</dbReference>
<proteinExistence type="predicted"/>
<feature type="region of interest" description="Disordered" evidence="1">
    <location>
        <begin position="1"/>
        <end position="63"/>
    </location>
</feature>
<evidence type="ECO:0000313" key="2">
    <source>
        <dbReference type="EMBL" id="GAA2912794.1"/>
    </source>
</evidence>
<name>A0ABN3WFS2_9ACTN</name>
<protein>
    <submittedName>
        <fullName evidence="2">Uncharacterized protein</fullName>
    </submittedName>
</protein>
<organism evidence="2 3">
    <name type="scientific">Streptosporangium fragile</name>
    <dbReference type="NCBI Taxonomy" id="46186"/>
    <lineage>
        <taxon>Bacteria</taxon>
        <taxon>Bacillati</taxon>
        <taxon>Actinomycetota</taxon>
        <taxon>Actinomycetes</taxon>
        <taxon>Streptosporangiales</taxon>
        <taxon>Streptosporangiaceae</taxon>
        <taxon>Streptosporangium</taxon>
    </lineage>
</organism>
<dbReference type="EMBL" id="BAAAVI010000120">
    <property type="protein sequence ID" value="GAA2912794.1"/>
    <property type="molecule type" value="Genomic_DNA"/>
</dbReference>
<gene>
    <name evidence="2" type="ORF">GCM10010517_79330</name>
</gene>
<keyword evidence="3" id="KW-1185">Reference proteome</keyword>
<accession>A0ABN3WFS2</accession>
<evidence type="ECO:0000256" key="1">
    <source>
        <dbReference type="SAM" id="MobiDB-lite"/>
    </source>
</evidence>